<organism evidence="2 3">
    <name type="scientific">Candidatus Lumbricidiphila eiseniae</name>
    <dbReference type="NCBI Taxonomy" id="1969409"/>
    <lineage>
        <taxon>Bacteria</taxon>
        <taxon>Bacillati</taxon>
        <taxon>Actinomycetota</taxon>
        <taxon>Actinomycetes</taxon>
        <taxon>Micrococcales</taxon>
        <taxon>Microbacteriaceae</taxon>
        <taxon>Candidatus Lumbricidiphila</taxon>
    </lineage>
</organism>
<accession>A0A2A6FTB7</accession>
<name>A0A2A6FTB7_9MICO</name>
<gene>
    <name evidence="2" type="ORF">B5766_02910</name>
</gene>
<dbReference type="AlphaFoldDB" id="A0A2A6FTB7"/>
<reference evidence="3" key="1">
    <citation type="submission" date="2017-03" db="EMBL/GenBank/DDBJ databases">
        <authorList>
            <person name="Lund M.B."/>
        </authorList>
    </citation>
    <scope>NUCLEOTIDE SEQUENCE [LARGE SCALE GENOMIC DNA]</scope>
</reference>
<dbReference type="EMBL" id="NAEP01000023">
    <property type="protein sequence ID" value="PDQ36102.1"/>
    <property type="molecule type" value="Genomic_DNA"/>
</dbReference>
<evidence type="ECO:0000256" key="1">
    <source>
        <dbReference type="SAM" id="Phobius"/>
    </source>
</evidence>
<keyword evidence="1" id="KW-0472">Membrane</keyword>
<evidence type="ECO:0000313" key="3">
    <source>
        <dbReference type="Proteomes" id="UP000219994"/>
    </source>
</evidence>
<evidence type="ECO:0000313" key="2">
    <source>
        <dbReference type="EMBL" id="PDQ36102.1"/>
    </source>
</evidence>
<comment type="caution">
    <text evidence="2">The sequence shown here is derived from an EMBL/GenBank/DDBJ whole genome shotgun (WGS) entry which is preliminary data.</text>
</comment>
<sequence length="75" mass="8360">MKEKTTRRSLLLVSAILALLLGIGFNASDKGIRWFWTDVPWMGVILVLAATVLGVLHFLGRSRVRSRPRKEVKGG</sequence>
<keyword evidence="1" id="KW-1133">Transmembrane helix</keyword>
<protein>
    <submittedName>
        <fullName evidence="2">Uncharacterized protein</fullName>
    </submittedName>
</protein>
<keyword evidence="1" id="KW-0812">Transmembrane</keyword>
<proteinExistence type="predicted"/>
<feature type="transmembrane region" description="Helical" evidence="1">
    <location>
        <begin position="42"/>
        <end position="60"/>
    </location>
</feature>
<dbReference type="Proteomes" id="UP000219994">
    <property type="component" value="Unassembled WGS sequence"/>
</dbReference>